<evidence type="ECO:0000256" key="1">
    <source>
        <dbReference type="ARBA" id="ARBA00022679"/>
    </source>
</evidence>
<gene>
    <name evidence="3" type="ORF">C4541_13195</name>
</gene>
<proteinExistence type="predicted"/>
<sequence>MKKQDFNIDAIVKTDEPAAASFINGILESEYPDIVHHLAADDLNNLCDAYSGPRDTFFTVKQNNNIIGTIGIKEDSKEVALLRRFFIAPDYRNKGLGTILINKVIDFCIANNYQMISFRGNNQMDTAVKVIEKMGFIRKDIVSFGEFHIYIYVKLL</sequence>
<dbReference type="AlphaFoldDB" id="A0A3A4QVD7"/>
<dbReference type="InterPro" id="IPR000182">
    <property type="entry name" value="GNAT_dom"/>
</dbReference>
<dbReference type="Gene3D" id="3.40.630.30">
    <property type="match status" value="1"/>
</dbReference>
<name>A0A3A4QVD7_9BACT</name>
<dbReference type="EMBL" id="QZJZ01000104">
    <property type="protein sequence ID" value="RJP56000.1"/>
    <property type="molecule type" value="Genomic_DNA"/>
</dbReference>
<dbReference type="PANTHER" id="PTHR13947">
    <property type="entry name" value="GNAT FAMILY N-ACETYLTRANSFERASE"/>
    <property type="match status" value="1"/>
</dbReference>
<feature type="domain" description="N-acetyltransferase" evidence="2">
    <location>
        <begin position="10"/>
        <end position="156"/>
    </location>
</feature>
<dbReference type="CDD" id="cd04301">
    <property type="entry name" value="NAT_SF"/>
    <property type="match status" value="1"/>
</dbReference>
<reference evidence="3 4" key="1">
    <citation type="journal article" date="2017" name="ISME J.">
        <title>Energy and carbon metabolisms in a deep terrestrial subsurface fluid microbial community.</title>
        <authorList>
            <person name="Momper L."/>
            <person name="Jungbluth S.P."/>
            <person name="Lee M.D."/>
            <person name="Amend J.P."/>
        </authorList>
    </citation>
    <scope>NUCLEOTIDE SEQUENCE [LARGE SCALE GENOMIC DNA]</scope>
    <source>
        <strain evidence="3">SURF_26</strain>
    </source>
</reference>
<dbReference type="Proteomes" id="UP000266426">
    <property type="component" value="Unassembled WGS sequence"/>
</dbReference>
<accession>A0A3A4QVD7</accession>
<dbReference type="PROSITE" id="PS51186">
    <property type="entry name" value="GNAT"/>
    <property type="match status" value="1"/>
</dbReference>
<protein>
    <submittedName>
        <fullName evidence="3">GNAT family N-acetyltransferase</fullName>
    </submittedName>
</protein>
<keyword evidence="1 3" id="KW-0808">Transferase</keyword>
<evidence type="ECO:0000313" key="4">
    <source>
        <dbReference type="Proteomes" id="UP000266426"/>
    </source>
</evidence>
<dbReference type="InterPro" id="IPR016181">
    <property type="entry name" value="Acyl_CoA_acyltransferase"/>
</dbReference>
<evidence type="ECO:0000313" key="3">
    <source>
        <dbReference type="EMBL" id="RJP56000.1"/>
    </source>
</evidence>
<dbReference type="Pfam" id="PF00583">
    <property type="entry name" value="Acetyltransf_1"/>
    <property type="match status" value="1"/>
</dbReference>
<evidence type="ECO:0000259" key="2">
    <source>
        <dbReference type="PROSITE" id="PS51186"/>
    </source>
</evidence>
<dbReference type="InterPro" id="IPR050769">
    <property type="entry name" value="NAT_camello-type"/>
</dbReference>
<dbReference type="SUPFAM" id="SSF55729">
    <property type="entry name" value="Acyl-CoA N-acyltransferases (Nat)"/>
    <property type="match status" value="1"/>
</dbReference>
<dbReference type="GO" id="GO:0008080">
    <property type="term" value="F:N-acetyltransferase activity"/>
    <property type="evidence" value="ECO:0007669"/>
    <property type="project" value="InterPro"/>
</dbReference>
<organism evidence="3 4">
    <name type="scientific">Candidatus Auribacter fodinae</name>
    <dbReference type="NCBI Taxonomy" id="2093366"/>
    <lineage>
        <taxon>Bacteria</taxon>
        <taxon>Pseudomonadati</taxon>
        <taxon>Candidatus Auribacterota</taxon>
        <taxon>Candidatus Auribacteria</taxon>
        <taxon>Candidatus Auribacterales</taxon>
        <taxon>Candidatus Auribacteraceae</taxon>
        <taxon>Candidatus Auribacter</taxon>
    </lineage>
</organism>
<comment type="caution">
    <text evidence="3">The sequence shown here is derived from an EMBL/GenBank/DDBJ whole genome shotgun (WGS) entry which is preliminary data.</text>
</comment>
<dbReference type="PANTHER" id="PTHR13947:SF37">
    <property type="entry name" value="LD18367P"/>
    <property type="match status" value="1"/>
</dbReference>